<dbReference type="InterPro" id="IPR018392">
    <property type="entry name" value="LysM"/>
</dbReference>
<evidence type="ECO:0000313" key="9">
    <source>
        <dbReference type="Proteomes" id="UP000838672"/>
    </source>
</evidence>
<sequence>MIKLGRWQSWLLLCLSLFYGVAQATEFKGARVWPDPNKTRVVIDLDQKVSYSYFPLVKPDRLVVDLHDTSLKSKLPMTVTNSPILTKIRTSGAPEKGTLRLVFELKKGTLANVFPLAPTPDGHYGHRLVVDLPHGGAVAASDQKDSANTAVAAKVPQGMANIIVAIDAGHGGEDPGAIGPKRKYEKHATLAIARRLAAKINATPGMEAVLTRRGDYYVDLNRRTEIARQKKAHMLISIHADGFRSPQPRGGSVWVLSTRRANSEIGRWIEDHEKQSELLGGGDVIAQNTEDLNLNRTLLDLKFANSTKEGNEVALRILKNMSKVTVLHKRKPEYASLAVLKSPDIPSVLVETGFISNPGEEKLLFQNSHQEKLANAIYQGVLSYFRDYPPEGTRFASSKPRKHKVKSGESLSVIAEKYGTSVASIKSANKLKSSQLRVGQVLQIPSARLITPPSTQQKASTSIATRTVVHVVGRGEFLGKIAEKYGVSVASIRSLNRLKSDELAIGQKLKIAVPASKSVKHKVKSGEHLSGIADHYGVSMQALKKANRLKRDTLYVGQVLIIPSH</sequence>
<dbReference type="EC" id="3.5.1.28" evidence="3"/>
<dbReference type="Pfam" id="PF01520">
    <property type="entry name" value="Amidase_3"/>
    <property type="match status" value="1"/>
</dbReference>
<proteinExistence type="inferred from homology"/>
<dbReference type="Pfam" id="PF11741">
    <property type="entry name" value="AMIN"/>
    <property type="match status" value="1"/>
</dbReference>
<evidence type="ECO:0000256" key="6">
    <source>
        <dbReference type="SAM" id="SignalP"/>
    </source>
</evidence>
<keyword evidence="4" id="KW-0378">Hydrolase</keyword>
<dbReference type="InterPro" id="IPR002508">
    <property type="entry name" value="MurNAc-LAA_cat"/>
</dbReference>
<gene>
    <name evidence="8" type="ORF">VST7929_02561</name>
</gene>
<reference evidence="8" key="1">
    <citation type="submission" date="2021-11" db="EMBL/GenBank/DDBJ databases">
        <authorList>
            <person name="Rodrigo-Torres L."/>
            <person name="Arahal R. D."/>
            <person name="Lucena T."/>
        </authorList>
    </citation>
    <scope>NUCLEOTIDE SEQUENCE</scope>
    <source>
        <strain evidence="8">CECT 7929</strain>
    </source>
</reference>
<dbReference type="SUPFAM" id="SSF54106">
    <property type="entry name" value="LysM domain"/>
    <property type="match status" value="3"/>
</dbReference>
<dbReference type="PANTHER" id="PTHR30404">
    <property type="entry name" value="N-ACETYLMURAMOYL-L-ALANINE AMIDASE"/>
    <property type="match status" value="1"/>
</dbReference>
<dbReference type="InterPro" id="IPR050695">
    <property type="entry name" value="N-acetylmuramoyl_amidase_3"/>
</dbReference>
<dbReference type="Gene3D" id="3.40.630.40">
    <property type="entry name" value="Zn-dependent exopeptidases"/>
    <property type="match status" value="1"/>
</dbReference>
<feature type="domain" description="LysM" evidence="7">
    <location>
        <begin position="468"/>
        <end position="511"/>
    </location>
</feature>
<evidence type="ECO:0000256" key="3">
    <source>
        <dbReference type="ARBA" id="ARBA00011901"/>
    </source>
</evidence>
<feature type="domain" description="LysM" evidence="7">
    <location>
        <begin position="401"/>
        <end position="444"/>
    </location>
</feature>
<dbReference type="Pfam" id="PF01476">
    <property type="entry name" value="LysM"/>
    <property type="match status" value="3"/>
</dbReference>
<dbReference type="EMBL" id="CAKLDI010000001">
    <property type="protein sequence ID" value="CAH0534616.1"/>
    <property type="molecule type" value="Genomic_DNA"/>
</dbReference>
<evidence type="ECO:0000313" key="8">
    <source>
        <dbReference type="EMBL" id="CAH0534616.1"/>
    </source>
</evidence>
<dbReference type="SUPFAM" id="SSF53187">
    <property type="entry name" value="Zn-dependent exopeptidases"/>
    <property type="match status" value="1"/>
</dbReference>
<dbReference type="CDD" id="cd02696">
    <property type="entry name" value="MurNAc-LAA"/>
    <property type="match status" value="1"/>
</dbReference>
<dbReference type="PANTHER" id="PTHR30404:SF6">
    <property type="entry name" value="N-ACETYLMURAMOYL-L-ALANINE AMIDASE AMIB"/>
    <property type="match status" value="1"/>
</dbReference>
<dbReference type="CDD" id="cd00118">
    <property type="entry name" value="LysM"/>
    <property type="match status" value="3"/>
</dbReference>
<evidence type="ECO:0000256" key="1">
    <source>
        <dbReference type="ARBA" id="ARBA00001561"/>
    </source>
</evidence>
<comment type="similarity">
    <text evidence="2">Belongs to the N-acetylmuramoyl-L-alanine amidase 3 family.</text>
</comment>
<evidence type="ECO:0000256" key="4">
    <source>
        <dbReference type="ARBA" id="ARBA00022801"/>
    </source>
</evidence>
<dbReference type="InterPro" id="IPR021731">
    <property type="entry name" value="AMIN_dom"/>
</dbReference>
<feature type="domain" description="LysM" evidence="7">
    <location>
        <begin position="519"/>
        <end position="562"/>
    </location>
</feature>
<comment type="catalytic activity">
    <reaction evidence="1">
        <text>Hydrolyzes the link between N-acetylmuramoyl residues and L-amino acid residues in certain cell-wall glycopeptides.</text>
        <dbReference type="EC" id="3.5.1.28"/>
    </reaction>
</comment>
<dbReference type="Proteomes" id="UP000838672">
    <property type="component" value="Unassembled WGS sequence"/>
</dbReference>
<keyword evidence="6" id="KW-0732">Signal</keyword>
<comment type="caution">
    <text evidence="8">The sequence shown here is derived from an EMBL/GenBank/DDBJ whole genome shotgun (WGS) entry which is preliminary data.</text>
</comment>
<feature type="chain" id="PRO_5046334354" description="N-acetylmuramoyl-L-alanine amidase" evidence="6">
    <location>
        <begin position="25"/>
        <end position="565"/>
    </location>
</feature>
<protein>
    <recommendedName>
        <fullName evidence="3">N-acetylmuramoyl-L-alanine amidase</fullName>
        <ecNumber evidence="3">3.5.1.28</ecNumber>
    </recommendedName>
</protein>
<dbReference type="Gene3D" id="3.10.350.10">
    <property type="entry name" value="LysM domain"/>
    <property type="match status" value="3"/>
</dbReference>
<dbReference type="Gene3D" id="2.60.40.3500">
    <property type="match status" value="1"/>
</dbReference>
<dbReference type="PROSITE" id="PS51782">
    <property type="entry name" value="LYSM"/>
    <property type="match status" value="3"/>
</dbReference>
<feature type="signal peptide" evidence="6">
    <location>
        <begin position="1"/>
        <end position="24"/>
    </location>
</feature>
<keyword evidence="5" id="KW-0961">Cell wall biogenesis/degradation</keyword>
<organism evidence="8 9">
    <name type="scientific">Vibrio stylophorae</name>
    <dbReference type="NCBI Taxonomy" id="659351"/>
    <lineage>
        <taxon>Bacteria</taxon>
        <taxon>Pseudomonadati</taxon>
        <taxon>Pseudomonadota</taxon>
        <taxon>Gammaproteobacteria</taxon>
        <taxon>Vibrionales</taxon>
        <taxon>Vibrionaceae</taxon>
        <taxon>Vibrio</taxon>
    </lineage>
</organism>
<name>A0ABM8ZX95_9VIBR</name>
<dbReference type="InterPro" id="IPR036779">
    <property type="entry name" value="LysM_dom_sf"/>
</dbReference>
<evidence type="ECO:0000259" key="7">
    <source>
        <dbReference type="PROSITE" id="PS51782"/>
    </source>
</evidence>
<evidence type="ECO:0000256" key="2">
    <source>
        <dbReference type="ARBA" id="ARBA00010860"/>
    </source>
</evidence>
<keyword evidence="9" id="KW-1185">Reference proteome</keyword>
<accession>A0ABM8ZX95</accession>
<dbReference type="SMART" id="SM00257">
    <property type="entry name" value="LysM"/>
    <property type="match status" value="3"/>
</dbReference>
<dbReference type="SMART" id="SM00646">
    <property type="entry name" value="Ami_3"/>
    <property type="match status" value="1"/>
</dbReference>
<evidence type="ECO:0000256" key="5">
    <source>
        <dbReference type="ARBA" id="ARBA00023316"/>
    </source>
</evidence>